<dbReference type="Gene3D" id="3.10.180.10">
    <property type="entry name" value="2,3-Dihydroxybiphenyl 1,2-Dioxygenase, domain 1"/>
    <property type="match status" value="2"/>
</dbReference>
<gene>
    <name evidence="2" type="ORF">C731_1057</name>
</gene>
<dbReference type="InterPro" id="IPR029068">
    <property type="entry name" value="Glyas_Bleomycin-R_OHBP_Dase"/>
</dbReference>
<evidence type="ECO:0000313" key="3">
    <source>
        <dbReference type="Proteomes" id="UP000006265"/>
    </source>
</evidence>
<dbReference type="InterPro" id="IPR037523">
    <property type="entry name" value="VOC_core"/>
</dbReference>
<protein>
    <submittedName>
        <fullName evidence="2">Glyoxalase/Bleomycin resistance /Dioxygenase superfamily protein</fullName>
    </submittedName>
</protein>
<dbReference type="InterPro" id="IPR004360">
    <property type="entry name" value="Glyas_Fos-R_dOase_dom"/>
</dbReference>
<keyword evidence="2" id="KW-0560">Oxidoreductase</keyword>
<dbReference type="eggNOG" id="COG2764">
    <property type="taxonomic scope" value="Bacteria"/>
</dbReference>
<dbReference type="Pfam" id="PF00903">
    <property type="entry name" value="Glyoxalase"/>
    <property type="match status" value="1"/>
</dbReference>
<accession>K5BGL5</accession>
<dbReference type="EMBL" id="AMRA01000027">
    <property type="protein sequence ID" value="EKF24882.1"/>
    <property type="molecule type" value="Genomic_DNA"/>
</dbReference>
<dbReference type="STRING" id="1122247.GCA_000379865_03905"/>
<keyword evidence="2" id="KW-0223">Dioxygenase</keyword>
<evidence type="ECO:0000259" key="1">
    <source>
        <dbReference type="PROSITE" id="PS51819"/>
    </source>
</evidence>
<dbReference type="PATRIC" id="fig|1122247.3.peg.1015"/>
<dbReference type="PANTHER" id="PTHR33993:SF14">
    <property type="entry name" value="GB|AAF24581.1"/>
    <property type="match status" value="1"/>
</dbReference>
<dbReference type="AlphaFoldDB" id="K5BGL5"/>
<dbReference type="InterPro" id="IPR041581">
    <property type="entry name" value="Glyoxalase_6"/>
</dbReference>
<keyword evidence="3" id="KW-1185">Reference proteome</keyword>
<feature type="domain" description="VOC" evidence="1">
    <location>
        <begin position="274"/>
        <end position="380"/>
    </location>
</feature>
<proteinExistence type="predicted"/>
<evidence type="ECO:0000313" key="2">
    <source>
        <dbReference type="EMBL" id="EKF24882.1"/>
    </source>
</evidence>
<feature type="domain" description="VOC" evidence="1">
    <location>
        <begin position="157"/>
        <end position="258"/>
    </location>
</feature>
<dbReference type="Gene3D" id="3.30.720.110">
    <property type="match status" value="1"/>
</dbReference>
<dbReference type="eggNOG" id="COG3324">
    <property type="taxonomic scope" value="Bacteria"/>
</dbReference>
<reference evidence="2 3" key="1">
    <citation type="journal article" date="2012" name="J. Bacteriol.">
        <title>Genome sequence of Mycobacterium hassiacum DSM 44199, a rare source of heat-stable mycobacterial proteins.</title>
        <authorList>
            <person name="Tiago I."/>
            <person name="Maranha A."/>
            <person name="Mendes V."/>
            <person name="Alarico S."/>
            <person name="Moynihan P.J."/>
            <person name="Clarke A.J."/>
            <person name="Macedo-Ribeiro S."/>
            <person name="Pereira P.J."/>
            <person name="Empadinhas N."/>
        </authorList>
    </citation>
    <scope>NUCLEOTIDE SEQUENCE [LARGE SCALE GENOMIC DNA]</scope>
    <source>
        <strain evidence="3">DSM 44199 / CIP 105218 / JCM 12690 / 3849</strain>
    </source>
</reference>
<dbReference type="InterPro" id="IPR052164">
    <property type="entry name" value="Anthracycline_SecMetBiosynth"/>
</dbReference>
<organism evidence="2 3">
    <name type="scientific">Mycolicibacterium hassiacum (strain DSM 44199 / CIP 105218 / JCM 12690 / 3849)</name>
    <name type="common">Mycobacterium hassiacum</name>
    <dbReference type="NCBI Taxonomy" id="1122247"/>
    <lineage>
        <taxon>Bacteria</taxon>
        <taxon>Bacillati</taxon>
        <taxon>Actinomycetota</taxon>
        <taxon>Actinomycetes</taxon>
        <taxon>Mycobacteriales</taxon>
        <taxon>Mycobacteriaceae</taxon>
        <taxon>Mycolicibacterium</taxon>
    </lineage>
</organism>
<dbReference type="Pfam" id="PF18029">
    <property type="entry name" value="Glyoxalase_6"/>
    <property type="match status" value="1"/>
</dbReference>
<comment type="caution">
    <text evidence="2">The sequence shown here is derived from an EMBL/GenBank/DDBJ whole genome shotgun (WGS) entry which is preliminary data.</text>
</comment>
<dbReference type="PROSITE" id="PS51819">
    <property type="entry name" value="VOC"/>
    <property type="match status" value="3"/>
</dbReference>
<dbReference type="Gene3D" id="3.30.720.120">
    <property type="match status" value="1"/>
</dbReference>
<dbReference type="PANTHER" id="PTHR33993">
    <property type="entry name" value="GLYOXALASE-RELATED"/>
    <property type="match status" value="1"/>
</dbReference>
<dbReference type="SUPFAM" id="SSF54593">
    <property type="entry name" value="Glyoxalase/Bleomycin resistance protein/Dihydroxybiphenyl dioxygenase"/>
    <property type="match status" value="3"/>
</dbReference>
<sequence>MSGTDTVLAGPAEPGVESTVPRPAALPYLAVGDARGAIAWYREVFGAAVVGEPIEMADGRIGHAELSIGGGELYLSDEFPELGIRSPAPGAVSVSLVLPVTDTDAVAAHARRRGARVQRGPYEAHGSRMAAIVDPFGHRWMLSGPLTGAPVPIQHGDTGLLAVCTPDPDRAARFYAHVLGWRVDPASRRVTNTEQPVELIDRAAAQGMLCCYAVADLQAARASILAAGGRVGGPRRIGPATVLEATDPTGVVFGVYEPAPDTPRPRLNGAGPGELSYLTYEVGDSAAFRAFYGHVLFWSYEPGRIEDGWGIQQTHPMAGVAGGNDRSAVVPMWTVADIADAVARVREAGGTVLEEPSRQPYGMSALCTDDQGTRFYLGQP</sequence>
<feature type="domain" description="VOC" evidence="1">
    <location>
        <begin position="22"/>
        <end position="145"/>
    </location>
</feature>
<dbReference type="Proteomes" id="UP000006265">
    <property type="component" value="Unassembled WGS sequence"/>
</dbReference>
<dbReference type="GO" id="GO:0051213">
    <property type="term" value="F:dioxygenase activity"/>
    <property type="evidence" value="ECO:0007669"/>
    <property type="project" value="UniProtKB-KW"/>
</dbReference>
<name>K5BGL5_MYCHD</name>